<evidence type="ECO:0000313" key="4">
    <source>
        <dbReference type="Proteomes" id="UP000186890"/>
    </source>
</evidence>
<comment type="similarity">
    <text evidence="1 2">Belongs to the MecA family.</text>
</comment>
<keyword evidence="4" id="KW-1185">Reference proteome</keyword>
<dbReference type="OrthoDB" id="2360201at2"/>
<accession>A0A1Q8E595</accession>
<dbReference type="Pfam" id="PF05389">
    <property type="entry name" value="MecA"/>
    <property type="match status" value="1"/>
</dbReference>
<dbReference type="Proteomes" id="UP000186890">
    <property type="component" value="Unassembled WGS sequence"/>
</dbReference>
<proteinExistence type="inferred from homology"/>
<protein>
    <recommendedName>
        <fullName evidence="2">Adapter protein MecA</fullName>
    </recommendedName>
</protein>
<evidence type="ECO:0000256" key="2">
    <source>
        <dbReference type="HAMAP-Rule" id="MF_01124"/>
    </source>
</evidence>
<comment type="caution">
    <text evidence="3">The sequence shown here is derived from an EMBL/GenBank/DDBJ whole genome shotgun (WGS) entry which is preliminary data.</text>
</comment>
<dbReference type="Gene3D" id="3.30.70.1950">
    <property type="match status" value="1"/>
</dbReference>
<dbReference type="PIRSF" id="PIRSF029008">
    <property type="entry name" value="MecA"/>
    <property type="match status" value="1"/>
</dbReference>
<reference evidence="4" key="1">
    <citation type="submission" date="2016-12" db="EMBL/GenBank/DDBJ databases">
        <authorList>
            <person name="Gulvik C.A."/>
        </authorList>
    </citation>
    <scope>NUCLEOTIDE SEQUENCE [LARGE SCALE GENOMIC DNA]</scope>
    <source>
        <strain evidence="4">NED12-00049-6B</strain>
    </source>
</reference>
<organism evidence="3 4">
    <name type="scientific">Streptococcus cuniculi</name>
    <dbReference type="NCBI Taxonomy" id="1432788"/>
    <lineage>
        <taxon>Bacteria</taxon>
        <taxon>Bacillati</taxon>
        <taxon>Bacillota</taxon>
        <taxon>Bacilli</taxon>
        <taxon>Lactobacillales</taxon>
        <taxon>Streptococcaceae</taxon>
        <taxon>Streptococcus</taxon>
    </lineage>
</organism>
<dbReference type="RefSeq" id="WP_075105613.1">
    <property type="nucleotide sequence ID" value="NZ_MSJM01000012.1"/>
</dbReference>
<evidence type="ECO:0000256" key="1">
    <source>
        <dbReference type="ARBA" id="ARBA00005397"/>
    </source>
</evidence>
<dbReference type="GO" id="GO:0030674">
    <property type="term" value="F:protein-macromolecule adaptor activity"/>
    <property type="evidence" value="ECO:0007669"/>
    <property type="project" value="UniProtKB-UniRule"/>
</dbReference>
<evidence type="ECO:0000313" key="3">
    <source>
        <dbReference type="EMBL" id="OLF46971.1"/>
    </source>
</evidence>
<comment type="domain">
    <text evidence="2">The N-terminal domain probably binds unfolded/aggregated proteins; the C-terminal domain interacts with ClpC.</text>
</comment>
<dbReference type="InterPro" id="IPR008681">
    <property type="entry name" value="Neg-reg_MecA"/>
</dbReference>
<comment type="subunit">
    <text evidence="2">Homodimer.</text>
</comment>
<dbReference type="AlphaFoldDB" id="A0A1Q8E595"/>
<dbReference type="HAMAP" id="MF_01124">
    <property type="entry name" value="MecA"/>
    <property type="match status" value="1"/>
</dbReference>
<sequence>MKMKQISDSTLKITIKMEDLEERGMEIADFLVPQEKTEEFFYTVLDELDLPVTFRESGMLSFRVTPKPDKVDIFVTKSDIDQNLNFDDFADMADLDDISQMTPDEFLKTLEKTIREKSAGDDKAVQHLEQVEAEETETEEVDVEDRQYIYYILDFASLQEAVRFVSLLDFTIEESELYKMNGRYYMTVLINIENRSTRYPDYILSRMLEHADDTSISRAVLQEHGVLLLPVGAIEELGKVSLV</sequence>
<dbReference type="EMBL" id="MSJM01000012">
    <property type="protein sequence ID" value="OLF46971.1"/>
    <property type="molecule type" value="Genomic_DNA"/>
</dbReference>
<dbReference type="InterPro" id="IPR038471">
    <property type="entry name" value="MecA_C_sf"/>
</dbReference>
<comment type="function">
    <text evidence="2">Enables the recognition and targeting of unfolded and aggregated proteins to the ClpC protease or to other proteins involved in proteolysis.</text>
</comment>
<name>A0A1Q8E595_9STRE</name>
<gene>
    <name evidence="2" type="primary">mecA</name>
    <name evidence="3" type="ORF">BU202_09975</name>
</gene>
<dbReference type="PANTHER" id="PTHR39161">
    <property type="entry name" value="ADAPTER PROTEIN MECA"/>
    <property type="match status" value="1"/>
</dbReference>
<dbReference type="PANTHER" id="PTHR39161:SF1">
    <property type="entry name" value="ADAPTER PROTEIN MECA 1"/>
    <property type="match status" value="1"/>
</dbReference>
<dbReference type="NCBIfam" id="NF002643">
    <property type="entry name" value="PRK02315.1-4"/>
    <property type="match status" value="1"/>
</dbReference>